<dbReference type="SMART" id="SM01038">
    <property type="entry name" value="Bgal_small_N"/>
    <property type="match status" value="1"/>
</dbReference>
<organism evidence="6 7">
    <name type="scientific">Bombilactobacillus bombi</name>
    <dbReference type="NCBI Taxonomy" id="1303590"/>
    <lineage>
        <taxon>Bacteria</taxon>
        <taxon>Bacillati</taxon>
        <taxon>Bacillota</taxon>
        <taxon>Bacilli</taxon>
        <taxon>Lactobacillales</taxon>
        <taxon>Lactobacillaceae</taxon>
        <taxon>Bombilactobacillus</taxon>
    </lineage>
</organism>
<keyword evidence="3" id="KW-0378">Hydrolase</keyword>
<dbReference type="GO" id="GO:0005990">
    <property type="term" value="P:lactose catabolic process"/>
    <property type="evidence" value="ECO:0007669"/>
    <property type="project" value="TreeGrafter"/>
</dbReference>
<feature type="domain" description="Beta galactosidase small chain/" evidence="5">
    <location>
        <begin position="17"/>
        <end position="316"/>
    </location>
</feature>
<reference evidence="6 7" key="1">
    <citation type="submission" date="2018-07" db="EMBL/GenBank/DDBJ databases">
        <title>Genome sequences of six Lactobacillus spp. isolated from bumble bee guts.</title>
        <authorList>
            <person name="Motta E.V.S."/>
            <person name="Moran N.A."/>
        </authorList>
    </citation>
    <scope>NUCLEOTIDE SEQUENCE [LARGE SCALE GENOMIC DNA]</scope>
    <source>
        <strain evidence="6 7">LV-8.1</strain>
    </source>
</reference>
<evidence type="ECO:0000313" key="7">
    <source>
        <dbReference type="Proteomes" id="UP000284822"/>
    </source>
</evidence>
<comment type="catalytic activity">
    <reaction evidence="1">
        <text>Hydrolysis of terminal non-reducing beta-D-galactose residues in beta-D-galactosides.</text>
        <dbReference type="EC" id="3.2.1.23"/>
    </reaction>
</comment>
<evidence type="ECO:0000256" key="3">
    <source>
        <dbReference type="ARBA" id="ARBA00022801"/>
    </source>
</evidence>
<dbReference type="GO" id="GO:0009341">
    <property type="term" value="C:beta-galactosidase complex"/>
    <property type="evidence" value="ECO:0007669"/>
    <property type="project" value="InterPro"/>
</dbReference>
<dbReference type="Proteomes" id="UP000284822">
    <property type="component" value="Unassembled WGS sequence"/>
</dbReference>
<dbReference type="PANTHER" id="PTHR46323">
    <property type="entry name" value="BETA-GALACTOSIDASE"/>
    <property type="match status" value="1"/>
</dbReference>
<evidence type="ECO:0000313" key="6">
    <source>
        <dbReference type="EMBL" id="RHW46320.1"/>
    </source>
</evidence>
<protein>
    <recommendedName>
        <fullName evidence="2">beta-galactosidase</fullName>
        <ecNumber evidence="2">3.2.1.23</ecNumber>
    </recommendedName>
</protein>
<gene>
    <name evidence="6" type="ORF">DS832_06055</name>
</gene>
<dbReference type="GO" id="GO:0004565">
    <property type="term" value="F:beta-galactosidase activity"/>
    <property type="evidence" value="ECO:0007669"/>
    <property type="project" value="UniProtKB-EC"/>
</dbReference>
<keyword evidence="4" id="KW-0326">Glycosidase</keyword>
<evidence type="ECO:0000256" key="2">
    <source>
        <dbReference type="ARBA" id="ARBA00012756"/>
    </source>
</evidence>
<dbReference type="InterPro" id="IPR050347">
    <property type="entry name" value="Bact_Beta-galactosidase"/>
</dbReference>
<sequence>MENNEYLRIIYGDGTLGINGSNFHYIFNYNRGGLESLVIDQKEWLYQEPLPTFWRATTDNDRGNGFSKKSIQWLGADQFINIKDIAIQIDDKNIPLPLPPLNNKYSNNEQVQTARIIFTYQTLTIPATYIKVSYKILTNGIIDVNVHYYGHSQLPELPALGLRFVLPTPAIWYEYEGLSGETYPDRMAGAKEGTYKIQGLPVTPYLVPQDCGVHMQTRRVTIARNTVNNNTLNNLEPFYLSISNFKHPFAFSCLPYTAEELENATHQEELPPIHHTVLTILGAVRGVGGIDSWGSDVEPNYHIDATKDIEFSFQIASRKDNKINS</sequence>
<accession>A0A3R6W695</accession>
<comment type="caution">
    <text evidence="6">The sequence shown here is derived from an EMBL/GenBank/DDBJ whole genome shotgun (WGS) entry which is preliminary data.</text>
</comment>
<dbReference type="InterPro" id="IPR014718">
    <property type="entry name" value="GH-type_carb-bd"/>
</dbReference>
<dbReference type="RefSeq" id="WP_118910798.1">
    <property type="nucleotide sequence ID" value="NZ_QOCS01000013.1"/>
</dbReference>
<dbReference type="GO" id="GO:0030246">
    <property type="term" value="F:carbohydrate binding"/>
    <property type="evidence" value="ECO:0007669"/>
    <property type="project" value="InterPro"/>
</dbReference>
<dbReference type="EC" id="3.2.1.23" evidence="2"/>
<name>A0A3R6W695_9LACO</name>
<dbReference type="InterPro" id="IPR011013">
    <property type="entry name" value="Gal_mutarotase_sf_dom"/>
</dbReference>
<dbReference type="SUPFAM" id="SSF74650">
    <property type="entry name" value="Galactose mutarotase-like"/>
    <property type="match status" value="1"/>
</dbReference>
<evidence type="ECO:0000259" key="5">
    <source>
        <dbReference type="SMART" id="SM01038"/>
    </source>
</evidence>
<dbReference type="PANTHER" id="PTHR46323:SF2">
    <property type="entry name" value="BETA-GALACTOSIDASE"/>
    <property type="match status" value="1"/>
</dbReference>
<dbReference type="InterPro" id="IPR004199">
    <property type="entry name" value="B-gal_small/dom_5"/>
</dbReference>
<dbReference type="EMBL" id="QOCS01000013">
    <property type="protein sequence ID" value="RHW46320.1"/>
    <property type="molecule type" value="Genomic_DNA"/>
</dbReference>
<evidence type="ECO:0000256" key="1">
    <source>
        <dbReference type="ARBA" id="ARBA00001412"/>
    </source>
</evidence>
<proteinExistence type="predicted"/>
<dbReference type="Gene3D" id="2.70.98.10">
    <property type="match status" value="1"/>
</dbReference>
<evidence type="ECO:0000256" key="4">
    <source>
        <dbReference type="ARBA" id="ARBA00023295"/>
    </source>
</evidence>
<dbReference type="AlphaFoldDB" id="A0A3R6W695"/>
<dbReference type="Pfam" id="PF02929">
    <property type="entry name" value="Bgal_small_N"/>
    <property type="match status" value="1"/>
</dbReference>